<evidence type="ECO:0000313" key="2">
    <source>
        <dbReference type="EMBL" id="ASK78150.1"/>
    </source>
</evidence>
<evidence type="ECO:0000313" key="3">
    <source>
        <dbReference type="Proteomes" id="UP000242175"/>
    </source>
</evidence>
<dbReference type="InterPro" id="IPR036291">
    <property type="entry name" value="NAD(P)-bd_dom_sf"/>
</dbReference>
<dbReference type="OrthoDB" id="9782155at2"/>
<dbReference type="Gene3D" id="3.40.50.720">
    <property type="entry name" value="NAD(P)-binding Rossmann-like Domain"/>
    <property type="match status" value="1"/>
</dbReference>
<dbReference type="AlphaFoldDB" id="A0A220VCX1"/>
<protein>
    <submittedName>
        <fullName evidence="2">Oxidoreductase</fullName>
    </submittedName>
</protein>
<dbReference type="SUPFAM" id="SSF50129">
    <property type="entry name" value="GroES-like"/>
    <property type="match status" value="1"/>
</dbReference>
<accession>A0A220VCX1</accession>
<dbReference type="Gene3D" id="3.90.180.10">
    <property type="entry name" value="Medium-chain alcohol dehydrogenases, catalytic domain"/>
    <property type="match status" value="1"/>
</dbReference>
<name>A0A220VCX1_9GAMM</name>
<reference evidence="2 3" key="1">
    <citation type="journal article" date="2016" name="Int. J. Syst. Evol. Microbiol.">
        <title>Paraphotobacterium marinum gen. nov., sp. nov., a member of the family Vibrionaceae, isolated from surface seawater.</title>
        <authorList>
            <person name="Huang Z."/>
            <person name="Dong C."/>
            <person name="Shao Z."/>
        </authorList>
    </citation>
    <scope>NUCLEOTIDE SEQUENCE [LARGE SCALE GENOMIC DNA]</scope>
    <source>
        <strain evidence="2 3">NSCS20N07D</strain>
    </source>
</reference>
<sequence length="327" mass="35730">MISAIVLKKINDLFEAEYKTNVNVDFLNVEDTLIEVEYSSLNYKDALAITAPNKIVKTFPFIPGIDLAGKVIESNNKNFSKGDRVVSTGYGLGEKYFGGFSSRAYVNSAYICKLPTNLSTKEAMSIGTAGLTALLCIQSLLKENIKPNDGPIAITGASGGVGSSSISILSNLGYDVVAITSRKEPNQNYLKQLGASKVYSLNEISNNQKPLNKQLWSAVIDCVGGEILSNLLTEIKYAGCAIICGLAQSYKLNTTVMPFILRGIKLIGIDSVYQNLQSKQNCWDNAKKLFKENYFQDNMKVIPLSEVLSYSEDLINKKVTGRLVISL</sequence>
<dbReference type="Pfam" id="PF00107">
    <property type="entry name" value="ADH_zinc_N"/>
    <property type="match status" value="1"/>
</dbReference>
<dbReference type="InterPro" id="IPR013149">
    <property type="entry name" value="ADH-like_C"/>
</dbReference>
<dbReference type="NCBIfam" id="TIGR02823">
    <property type="entry name" value="oxido_YhdH"/>
    <property type="match status" value="1"/>
</dbReference>
<dbReference type="RefSeq" id="WP_089073059.1">
    <property type="nucleotide sequence ID" value="NZ_CBCSAM010000012.1"/>
</dbReference>
<dbReference type="PANTHER" id="PTHR43677:SF1">
    <property type="entry name" value="ACRYLYL-COA REDUCTASE ACUI-RELATED"/>
    <property type="match status" value="1"/>
</dbReference>
<dbReference type="InterPro" id="IPR020843">
    <property type="entry name" value="ER"/>
</dbReference>
<dbReference type="KEGG" id="pmai:CF386_03405"/>
<dbReference type="PANTHER" id="PTHR43677">
    <property type="entry name" value="SHORT-CHAIN DEHYDROGENASE/REDUCTASE"/>
    <property type="match status" value="1"/>
</dbReference>
<dbReference type="SUPFAM" id="SSF51735">
    <property type="entry name" value="NAD(P)-binding Rossmann-fold domains"/>
    <property type="match status" value="1"/>
</dbReference>
<dbReference type="InterPro" id="IPR014188">
    <property type="entry name" value="Acrylyl-CoA_reductase_AcuI"/>
</dbReference>
<gene>
    <name evidence="2" type="ORF">CF386_03405</name>
</gene>
<dbReference type="EMBL" id="CP022355">
    <property type="protein sequence ID" value="ASK78150.1"/>
    <property type="molecule type" value="Genomic_DNA"/>
</dbReference>
<dbReference type="InterPro" id="IPR011032">
    <property type="entry name" value="GroES-like_sf"/>
</dbReference>
<dbReference type="InterPro" id="IPR013154">
    <property type="entry name" value="ADH-like_N"/>
</dbReference>
<organism evidence="2 3">
    <name type="scientific">Paraphotobacterium marinum</name>
    <dbReference type="NCBI Taxonomy" id="1755811"/>
    <lineage>
        <taxon>Bacteria</taxon>
        <taxon>Pseudomonadati</taxon>
        <taxon>Pseudomonadota</taxon>
        <taxon>Gammaproteobacteria</taxon>
        <taxon>Vibrionales</taxon>
        <taxon>Vibrionaceae</taxon>
        <taxon>Paraphotobacterium</taxon>
    </lineage>
</organism>
<dbReference type="GO" id="GO:0043957">
    <property type="term" value="F:acryloyl-CoA reductase (NADPH) activity"/>
    <property type="evidence" value="ECO:0007669"/>
    <property type="project" value="TreeGrafter"/>
</dbReference>
<dbReference type="SMART" id="SM00829">
    <property type="entry name" value="PKS_ER"/>
    <property type="match status" value="1"/>
</dbReference>
<dbReference type="InterPro" id="IPR051397">
    <property type="entry name" value="Zn-ADH-like_protein"/>
</dbReference>
<dbReference type="Proteomes" id="UP000242175">
    <property type="component" value="Chromosome large"/>
</dbReference>
<keyword evidence="3" id="KW-1185">Reference proteome</keyword>
<dbReference type="Pfam" id="PF08240">
    <property type="entry name" value="ADH_N"/>
    <property type="match status" value="1"/>
</dbReference>
<feature type="domain" description="Enoyl reductase (ER)" evidence="1">
    <location>
        <begin position="19"/>
        <end position="325"/>
    </location>
</feature>
<evidence type="ECO:0000259" key="1">
    <source>
        <dbReference type="SMART" id="SM00829"/>
    </source>
</evidence>
<proteinExistence type="predicted"/>